<evidence type="ECO:0000313" key="1">
    <source>
        <dbReference type="EMBL" id="KKL21109.1"/>
    </source>
</evidence>
<reference evidence="1" key="1">
    <citation type="journal article" date="2015" name="Nature">
        <title>Complex archaea that bridge the gap between prokaryotes and eukaryotes.</title>
        <authorList>
            <person name="Spang A."/>
            <person name="Saw J.H."/>
            <person name="Jorgensen S.L."/>
            <person name="Zaremba-Niedzwiedzka K."/>
            <person name="Martijn J."/>
            <person name="Lind A.E."/>
            <person name="van Eijk R."/>
            <person name="Schleper C."/>
            <person name="Guy L."/>
            <person name="Ettema T.J."/>
        </authorList>
    </citation>
    <scope>NUCLEOTIDE SEQUENCE</scope>
</reference>
<feature type="non-terminal residue" evidence="1">
    <location>
        <position position="69"/>
    </location>
</feature>
<gene>
    <name evidence="1" type="ORF">LCGC14_2448780</name>
</gene>
<comment type="caution">
    <text evidence="1">The sequence shown here is derived from an EMBL/GenBank/DDBJ whole genome shotgun (WGS) entry which is preliminary data.</text>
</comment>
<dbReference type="EMBL" id="LAZR01037852">
    <property type="protein sequence ID" value="KKL21109.1"/>
    <property type="molecule type" value="Genomic_DNA"/>
</dbReference>
<name>A0A0F9BGU8_9ZZZZ</name>
<accession>A0A0F9BGU8</accession>
<dbReference type="AlphaFoldDB" id="A0A0F9BGU8"/>
<organism evidence="1">
    <name type="scientific">marine sediment metagenome</name>
    <dbReference type="NCBI Taxonomy" id="412755"/>
    <lineage>
        <taxon>unclassified sequences</taxon>
        <taxon>metagenomes</taxon>
        <taxon>ecological metagenomes</taxon>
    </lineage>
</organism>
<sequence length="69" mass="7593">MAGLLGHKPDGICDHTIAIVTNIEMIREIVTRVYIHPVRIKVSALECQLNALGGAMFKEDCHIFCPECG</sequence>
<protein>
    <submittedName>
        <fullName evidence="1">Uncharacterized protein</fullName>
    </submittedName>
</protein>
<proteinExistence type="predicted"/>